<evidence type="ECO:0000313" key="20">
    <source>
        <dbReference type="Proteomes" id="UP000003527"/>
    </source>
</evidence>
<dbReference type="SUPFAM" id="SSF53955">
    <property type="entry name" value="Lysozyme-like"/>
    <property type="match status" value="1"/>
</dbReference>
<feature type="domain" description="Glycosyl transferase family 51" evidence="18">
    <location>
        <begin position="82"/>
        <end position="270"/>
    </location>
</feature>
<keyword evidence="6" id="KW-0645">Protease</keyword>
<keyword evidence="20" id="KW-1185">Reference proteome</keyword>
<keyword evidence="9" id="KW-0378">Hydrolase</keyword>
<dbReference type="UniPathway" id="UPA00219"/>
<dbReference type="GO" id="GO:0008658">
    <property type="term" value="F:penicillin binding"/>
    <property type="evidence" value="ECO:0007669"/>
    <property type="project" value="InterPro"/>
</dbReference>
<reference evidence="19 20" key="1">
    <citation type="submission" date="2011-08" db="EMBL/GenBank/DDBJ databases">
        <title>The Genome Sequence of Oribacterium sp. ACB7.</title>
        <authorList>
            <consortium name="The Broad Institute Genome Sequencing Platform"/>
            <person name="Earl A."/>
            <person name="Ward D."/>
            <person name="Feldgarden M."/>
            <person name="Gevers D."/>
            <person name="Sizova M."/>
            <person name="Hazen A."/>
            <person name="Epstein S."/>
            <person name="Young S.K."/>
            <person name="Zeng Q."/>
            <person name="Gargeya S."/>
            <person name="Fitzgerald M."/>
            <person name="Haas B."/>
            <person name="Abouelleil A."/>
            <person name="Alvarado L."/>
            <person name="Arachchi H.M."/>
            <person name="Berlin A."/>
            <person name="Brown A."/>
            <person name="Chapman S.B."/>
            <person name="Chen Z."/>
            <person name="Dunbar C."/>
            <person name="Freedman E."/>
            <person name="Gearin G."/>
            <person name="Gellesch M."/>
            <person name="Goldberg J."/>
            <person name="Griggs A."/>
            <person name="Gujja S."/>
            <person name="Heiman D."/>
            <person name="Howarth C."/>
            <person name="Larson L."/>
            <person name="Lui A."/>
            <person name="MacDonald P.J.P."/>
            <person name="Montmayeur A."/>
            <person name="Murphy C."/>
            <person name="Neiman D."/>
            <person name="Pearson M."/>
            <person name="Priest M."/>
            <person name="Roberts A."/>
            <person name="Saif S."/>
            <person name="Shea T."/>
            <person name="Shenoy N."/>
            <person name="Sisk P."/>
            <person name="Stolte C."/>
            <person name="Sykes S."/>
            <person name="Wortman J."/>
            <person name="Nusbaum C."/>
            <person name="Birren B."/>
        </authorList>
    </citation>
    <scope>NUCLEOTIDE SEQUENCE [LARGE SCALE GENOMIC DNA]</scope>
    <source>
        <strain evidence="19 20">ACB7</strain>
    </source>
</reference>
<organism evidence="19 20">
    <name type="scientific">Oribacterium asaccharolyticum ACB7</name>
    <dbReference type="NCBI Taxonomy" id="796944"/>
    <lineage>
        <taxon>Bacteria</taxon>
        <taxon>Bacillati</taxon>
        <taxon>Bacillota</taxon>
        <taxon>Clostridia</taxon>
        <taxon>Lachnospirales</taxon>
        <taxon>Lachnospiraceae</taxon>
        <taxon>Oribacterium</taxon>
    </lineage>
</organism>
<gene>
    <name evidence="19" type="ORF">HMPREF9624_00596</name>
</gene>
<accession>G9WU86</accession>
<keyword evidence="11" id="KW-0046">Antibiotic resistance</keyword>
<dbReference type="GO" id="GO:0009252">
    <property type="term" value="P:peptidoglycan biosynthetic process"/>
    <property type="evidence" value="ECO:0007669"/>
    <property type="project" value="UniProtKB-UniPathway"/>
</dbReference>
<evidence type="ECO:0000256" key="8">
    <source>
        <dbReference type="ARBA" id="ARBA00022679"/>
    </source>
</evidence>
<dbReference type="RefSeq" id="WP_009536478.1">
    <property type="nucleotide sequence ID" value="NZ_JH414504.1"/>
</dbReference>
<evidence type="ECO:0000256" key="16">
    <source>
        <dbReference type="SAM" id="MobiDB-lite"/>
    </source>
</evidence>
<evidence type="ECO:0000256" key="4">
    <source>
        <dbReference type="ARBA" id="ARBA00018638"/>
    </source>
</evidence>
<dbReference type="Proteomes" id="UP000003527">
    <property type="component" value="Unassembled WGS sequence"/>
</dbReference>
<dbReference type="GO" id="GO:0006508">
    <property type="term" value="P:proteolysis"/>
    <property type="evidence" value="ECO:0007669"/>
    <property type="project" value="UniProtKB-KW"/>
</dbReference>
<dbReference type="PANTHER" id="PTHR32282">
    <property type="entry name" value="BINDING PROTEIN TRANSPEPTIDASE, PUTATIVE-RELATED"/>
    <property type="match status" value="1"/>
</dbReference>
<keyword evidence="12" id="KW-0511">Multifunctional enzyme</keyword>
<dbReference type="InterPro" id="IPR001264">
    <property type="entry name" value="Glyco_trans_51"/>
</dbReference>
<dbReference type="PATRIC" id="fig|796944.3.peg.1305"/>
<comment type="catalytic activity">
    <reaction evidence="13">
        <text>Preferential cleavage: (Ac)2-L-Lys-D-Ala-|-D-Ala. Also transpeptidation of peptidyl-alanyl moieties that are N-acyl substituents of D-alanine.</text>
        <dbReference type="EC" id="3.4.16.4"/>
    </reaction>
</comment>
<evidence type="ECO:0000256" key="6">
    <source>
        <dbReference type="ARBA" id="ARBA00022670"/>
    </source>
</evidence>
<dbReference type="InterPro" id="IPR012338">
    <property type="entry name" value="Beta-lactam/transpept-like"/>
</dbReference>
<name>G9WU86_9FIRM</name>
<dbReference type="GO" id="GO:0005886">
    <property type="term" value="C:plasma membrane"/>
    <property type="evidence" value="ECO:0007669"/>
    <property type="project" value="UniProtKB-SubCell"/>
</dbReference>
<evidence type="ECO:0000256" key="10">
    <source>
        <dbReference type="ARBA" id="ARBA00022968"/>
    </source>
</evidence>
<keyword evidence="8" id="KW-0808">Transferase</keyword>
<evidence type="ECO:0000256" key="1">
    <source>
        <dbReference type="ARBA" id="ARBA00002624"/>
    </source>
</evidence>
<comment type="caution">
    <text evidence="19">The sequence shown here is derived from an EMBL/GenBank/DDBJ whole genome shotgun (WGS) entry which is preliminary data.</text>
</comment>
<feature type="region of interest" description="Disordered" evidence="16">
    <location>
        <begin position="819"/>
        <end position="869"/>
    </location>
</feature>
<keyword evidence="7" id="KW-0328">Glycosyltransferase</keyword>
<evidence type="ECO:0000256" key="11">
    <source>
        <dbReference type="ARBA" id="ARBA00023251"/>
    </source>
</evidence>
<keyword evidence="10" id="KW-0735">Signal-anchor</keyword>
<comment type="subcellular location">
    <subcellularLocation>
        <location evidence="2">Cell membrane</location>
        <topology evidence="2">Single-pass type II membrane protein</topology>
    </subcellularLocation>
</comment>
<feature type="domain" description="Penicillin-binding protein transpeptidase" evidence="17">
    <location>
        <begin position="448"/>
        <end position="701"/>
    </location>
</feature>
<evidence type="ECO:0000256" key="15">
    <source>
        <dbReference type="ARBA" id="ARBA00049902"/>
    </source>
</evidence>
<evidence type="ECO:0000256" key="14">
    <source>
        <dbReference type="ARBA" id="ARBA00044770"/>
    </source>
</evidence>
<evidence type="ECO:0000256" key="12">
    <source>
        <dbReference type="ARBA" id="ARBA00023268"/>
    </source>
</evidence>
<dbReference type="GO" id="GO:0046677">
    <property type="term" value="P:response to antibiotic"/>
    <property type="evidence" value="ECO:0007669"/>
    <property type="project" value="UniProtKB-KW"/>
</dbReference>
<dbReference type="Gene3D" id="3.40.710.10">
    <property type="entry name" value="DD-peptidase/beta-lactamase superfamily"/>
    <property type="match status" value="1"/>
</dbReference>
<evidence type="ECO:0000256" key="2">
    <source>
        <dbReference type="ARBA" id="ARBA00004401"/>
    </source>
</evidence>
<evidence type="ECO:0000256" key="7">
    <source>
        <dbReference type="ARBA" id="ARBA00022676"/>
    </source>
</evidence>
<feature type="compositionally biased region" description="Basic and acidic residues" evidence="16">
    <location>
        <begin position="838"/>
        <end position="850"/>
    </location>
</feature>
<dbReference type="Gene3D" id="1.10.3810.10">
    <property type="entry name" value="Biosynthetic peptidoglycan transglycosylase-like"/>
    <property type="match status" value="1"/>
</dbReference>
<evidence type="ECO:0000256" key="13">
    <source>
        <dbReference type="ARBA" id="ARBA00034000"/>
    </source>
</evidence>
<dbReference type="InterPro" id="IPR001460">
    <property type="entry name" value="PCN-bd_Tpept"/>
</dbReference>
<dbReference type="InterPro" id="IPR036950">
    <property type="entry name" value="PBP_transglycosylase"/>
</dbReference>
<feature type="compositionally biased region" description="Acidic residues" evidence="16">
    <location>
        <begin position="828"/>
        <end position="837"/>
    </location>
</feature>
<evidence type="ECO:0000256" key="5">
    <source>
        <dbReference type="ARBA" id="ARBA00022645"/>
    </source>
</evidence>
<evidence type="ECO:0000256" key="9">
    <source>
        <dbReference type="ARBA" id="ARBA00022801"/>
    </source>
</evidence>
<dbReference type="AlphaFoldDB" id="G9WU86"/>
<keyword evidence="5" id="KW-0121">Carboxypeptidase</keyword>
<dbReference type="EMBL" id="AFZD01000016">
    <property type="protein sequence ID" value="EHL12289.1"/>
    <property type="molecule type" value="Genomic_DNA"/>
</dbReference>
<dbReference type="Pfam" id="PF00905">
    <property type="entry name" value="Transpeptidase"/>
    <property type="match status" value="1"/>
</dbReference>
<evidence type="ECO:0000256" key="3">
    <source>
        <dbReference type="ARBA" id="ARBA00012448"/>
    </source>
</evidence>
<dbReference type="EC" id="3.4.16.4" evidence="3"/>
<dbReference type="InterPro" id="IPR050396">
    <property type="entry name" value="Glycosyltr_51/Transpeptidase"/>
</dbReference>
<proteinExistence type="predicted"/>
<comment type="catalytic activity">
    <reaction evidence="15">
        <text>[GlcNAc-(1-&gt;4)-Mur2Ac(oyl-L-Ala-gamma-D-Glu-L-Lys-D-Ala-D-Ala)](n)-di-trans,octa-cis-undecaprenyl diphosphate + beta-D-GlcNAc-(1-&gt;4)-Mur2Ac(oyl-L-Ala-gamma-D-Glu-L-Lys-D-Ala-D-Ala)-di-trans,octa-cis-undecaprenyl diphosphate = [GlcNAc-(1-&gt;4)-Mur2Ac(oyl-L-Ala-gamma-D-Glu-L-Lys-D-Ala-D-Ala)](n+1)-di-trans,octa-cis-undecaprenyl diphosphate + di-trans,octa-cis-undecaprenyl diphosphate + H(+)</text>
        <dbReference type="Rhea" id="RHEA:23708"/>
        <dbReference type="Rhea" id="RHEA-COMP:9602"/>
        <dbReference type="Rhea" id="RHEA-COMP:9603"/>
        <dbReference type="ChEBI" id="CHEBI:15378"/>
        <dbReference type="ChEBI" id="CHEBI:58405"/>
        <dbReference type="ChEBI" id="CHEBI:60033"/>
        <dbReference type="ChEBI" id="CHEBI:78435"/>
        <dbReference type="EC" id="2.4.99.28"/>
    </reaction>
</comment>
<evidence type="ECO:0000259" key="17">
    <source>
        <dbReference type="Pfam" id="PF00905"/>
    </source>
</evidence>
<dbReference type="EC" id="2.4.99.28" evidence="14"/>
<dbReference type="InterPro" id="IPR023346">
    <property type="entry name" value="Lysozyme-like_dom_sf"/>
</dbReference>
<dbReference type="PANTHER" id="PTHR32282:SF33">
    <property type="entry name" value="PEPTIDOGLYCAN GLYCOSYLTRANSFERASE"/>
    <property type="match status" value="1"/>
</dbReference>
<dbReference type="GO" id="GO:0009002">
    <property type="term" value="F:serine-type D-Ala-D-Ala carboxypeptidase activity"/>
    <property type="evidence" value="ECO:0007669"/>
    <property type="project" value="UniProtKB-EC"/>
</dbReference>
<evidence type="ECO:0000259" key="18">
    <source>
        <dbReference type="Pfam" id="PF00912"/>
    </source>
</evidence>
<keyword evidence="10" id="KW-0812">Transmembrane</keyword>
<evidence type="ECO:0000313" key="19">
    <source>
        <dbReference type="EMBL" id="EHL12289.1"/>
    </source>
</evidence>
<protein>
    <recommendedName>
        <fullName evidence="4">Penicillin-binding protein 1A</fullName>
        <ecNumber evidence="14">2.4.99.28</ecNumber>
        <ecNumber evidence="3">3.4.16.4</ecNumber>
    </recommendedName>
</protein>
<dbReference type="GO" id="GO:0008955">
    <property type="term" value="F:peptidoglycan glycosyltransferase activity"/>
    <property type="evidence" value="ECO:0007669"/>
    <property type="project" value="UniProtKB-EC"/>
</dbReference>
<sequence length="869" mass="97514">MKFTRHSIENRLYEMKSKRARIWHRFTGILKTVILFCFVASLFLGASFGYGLFRGVLDSAPDIHKIHVGPTSYATKIYDKKGNLMSTLVTEGSNRERVSYEELPKDMINAFVAIEDERFWRHNGIDFRSILRAVRGVVSDDSSAGGGSTITQQLLKNNVFGGGLHEGKFEKYVRKIQEQYLALELEDQPGLDKKEIKKSILTEYLNTINLGANTLGVKVAARRYFNKEVSELSLSESTVIAAITKNPSKLNPITHPENNAVRRKQVLRNMLSQGYIDESRYQEALNDPVYERIQNVNLVTQGEDKPYSYYTDELTEQVVDALVERLDYKKEDATKLLYSGGLTIYANQDPDLQAIVDQEINNPENYDTAKYSISWRYTLQHEDGTIVNFSEKDIEKYLKEGKGISFNGLYTSKDQANKRIEEFKEKVTVDSDRILGETVDYVLEPQASFVLMDPHTGEVLALTGGRGEKKQSKTLNRASNVLRQPGSTFKIITSFAPAIDLYGATLASTYYDSEYTLGNKTFKNWYSGGYLGFQSIRDGIVYSLNIVAVRCLMETVKPERGYQYAESLGITSLVKDDENPALALGGLTRGVSNLELTQAFSAIANGGELEKAKFFSKIVDQDGKVLIDTTEDKPTQVMKASTAYLLTDAMKESMESNRAFASDVRVSSTSTRAHFDGMSQAGKSGTTSNNRDIWFIGYTPYYIGGVWGGCDDNQVLKDAKTGEYNGGTGFHKDIWRKIMTKIHEGKTDPGFSKPEDIVEAQVCRKSGKLPTSGCYQDYRGSAVITELFAKGTVPTEKCTYHTSWGAMLVPENLRDLDTDDHYYSYKEPEEEDEDSDRDSDRDSDSSEKNTKNKITISEQGPSKKKSAED</sequence>
<dbReference type="SUPFAM" id="SSF56601">
    <property type="entry name" value="beta-lactamase/transpeptidase-like"/>
    <property type="match status" value="1"/>
</dbReference>
<comment type="function">
    <text evidence="1">Cell wall formation. Synthesis of cross-linked peptidoglycan from the lipid intermediates. The enzyme has a penicillin-insensitive transglycosylase N-terminal domain (formation of linear glycan strands) and a penicillin-sensitive transpeptidase C-terminal domain (cross-linking of the peptide subunits).</text>
</comment>
<dbReference type="HOGENOM" id="CLU_006354_2_2_9"/>
<dbReference type="Pfam" id="PF00912">
    <property type="entry name" value="Transgly"/>
    <property type="match status" value="1"/>
</dbReference>